<dbReference type="Proteomes" id="UP000075359">
    <property type="component" value="Unassembled WGS sequence"/>
</dbReference>
<keyword evidence="2" id="KW-1185">Reference proteome</keyword>
<proteinExistence type="predicted"/>
<gene>
    <name evidence="1" type="ORF">AS592_01115</name>
</gene>
<evidence type="ECO:0000313" key="1">
    <source>
        <dbReference type="EMBL" id="KYJ85664.1"/>
    </source>
</evidence>
<comment type="caution">
    <text evidence="1">The sequence shown here is derived from an EMBL/GenBank/DDBJ whole genome shotgun (WGS) entry which is preliminary data.</text>
</comment>
<dbReference type="STRING" id="1630136.AS592_01115"/>
<protein>
    <submittedName>
        <fullName evidence="1">Uncharacterized protein</fullName>
    </submittedName>
</protein>
<evidence type="ECO:0000313" key="2">
    <source>
        <dbReference type="Proteomes" id="UP000075359"/>
    </source>
</evidence>
<dbReference type="EMBL" id="LNKT01000071">
    <property type="protein sequence ID" value="KYJ85664.1"/>
    <property type="molecule type" value="Genomic_DNA"/>
</dbReference>
<dbReference type="AlphaFoldDB" id="A0A151CDR7"/>
<accession>A0A151CDR7</accession>
<sequence>MKLSYEKNPSGIIDKLLEYHDIDEIRAILNSKARKKRSKGNKYLTVAMNVYAIQVKNDSALSWAIGEMATNIGRSESTVRSHIEKFRKEVKTEIAAIKKRNYYLKGDLKYLTNCFFELLRQQIKRKSNDIMRPLDLSTLGAKALFDNILKEISNSRCK</sequence>
<organism evidence="1 2">
    <name type="scientific">Sulfurovum riftiae</name>
    <dbReference type="NCBI Taxonomy" id="1630136"/>
    <lineage>
        <taxon>Bacteria</taxon>
        <taxon>Pseudomonadati</taxon>
        <taxon>Campylobacterota</taxon>
        <taxon>Epsilonproteobacteria</taxon>
        <taxon>Campylobacterales</taxon>
        <taxon>Sulfurovaceae</taxon>
        <taxon>Sulfurovum</taxon>
    </lineage>
</organism>
<reference evidence="1 2" key="1">
    <citation type="submission" date="2015-11" db="EMBL/GenBank/DDBJ databases">
        <title>Draft genome of Sulfurovum riftiae 1812E, a member of the Epsilonproteobacteria isolated from the tube of the deep-sea hydrothermal vent tubewom Riftia pachyptila.</title>
        <authorList>
            <person name="Vetriani C."/>
            <person name="Giovannelli D."/>
        </authorList>
    </citation>
    <scope>NUCLEOTIDE SEQUENCE [LARGE SCALE GENOMIC DNA]</scope>
    <source>
        <strain evidence="1 2">1812E</strain>
    </source>
</reference>
<name>A0A151CDR7_9BACT</name>
<dbReference type="RefSeq" id="WP_067332510.1">
    <property type="nucleotide sequence ID" value="NZ_LNKT01000071.1"/>
</dbReference>